<gene>
    <name evidence="1" type="ORF">H9717_07265</name>
</gene>
<reference evidence="1" key="1">
    <citation type="journal article" date="2021" name="PeerJ">
        <title>Extensive microbial diversity within the chicken gut microbiome revealed by metagenomics and culture.</title>
        <authorList>
            <person name="Gilroy R."/>
            <person name="Ravi A."/>
            <person name="Getino M."/>
            <person name="Pursley I."/>
            <person name="Horton D.L."/>
            <person name="Alikhan N.F."/>
            <person name="Baker D."/>
            <person name="Gharbi K."/>
            <person name="Hall N."/>
            <person name="Watson M."/>
            <person name="Adriaenssens E.M."/>
            <person name="Foster-Nyarko E."/>
            <person name="Jarju S."/>
            <person name="Secka A."/>
            <person name="Antonio M."/>
            <person name="Oren A."/>
            <person name="Chaudhuri R.R."/>
            <person name="La Ragione R."/>
            <person name="Hildebrand F."/>
            <person name="Pallen M.J."/>
        </authorList>
    </citation>
    <scope>NUCLEOTIDE SEQUENCE</scope>
    <source>
        <strain evidence="1">CHK179-7159</strain>
    </source>
</reference>
<organism evidence="1 2">
    <name type="scientific">Candidatus Eisenbergiella merdipullorum</name>
    <dbReference type="NCBI Taxonomy" id="2838553"/>
    <lineage>
        <taxon>Bacteria</taxon>
        <taxon>Bacillati</taxon>
        <taxon>Bacillota</taxon>
        <taxon>Clostridia</taxon>
        <taxon>Lachnospirales</taxon>
        <taxon>Lachnospiraceae</taxon>
        <taxon>Eisenbergiella</taxon>
    </lineage>
</organism>
<proteinExistence type="predicted"/>
<dbReference type="Proteomes" id="UP000886858">
    <property type="component" value="Unassembled WGS sequence"/>
</dbReference>
<accession>A0A9D2I6D0</accession>
<comment type="caution">
    <text evidence="1">The sequence shown here is derived from an EMBL/GenBank/DDBJ whole genome shotgun (WGS) entry which is preliminary data.</text>
</comment>
<evidence type="ECO:0000313" key="1">
    <source>
        <dbReference type="EMBL" id="HJA92902.1"/>
    </source>
</evidence>
<sequence length="77" mass="8640">MEKKEIPFPPYIKSDTFHHINAAFKMQSFPRHLLRPHFVLSFHPTFCRQPVVVKAEGIKDPLTVGGVSTGKSPPSSP</sequence>
<dbReference type="AlphaFoldDB" id="A0A9D2I6D0"/>
<evidence type="ECO:0000313" key="2">
    <source>
        <dbReference type="Proteomes" id="UP000886858"/>
    </source>
</evidence>
<reference evidence="1" key="2">
    <citation type="submission" date="2021-04" db="EMBL/GenBank/DDBJ databases">
        <authorList>
            <person name="Gilroy R."/>
        </authorList>
    </citation>
    <scope>NUCLEOTIDE SEQUENCE</scope>
    <source>
        <strain evidence="1">CHK179-7159</strain>
    </source>
</reference>
<dbReference type="EMBL" id="DWYY01000075">
    <property type="protein sequence ID" value="HJA92902.1"/>
    <property type="molecule type" value="Genomic_DNA"/>
</dbReference>
<protein>
    <submittedName>
        <fullName evidence="1">Uncharacterized protein</fullName>
    </submittedName>
</protein>
<name>A0A9D2I6D0_9FIRM</name>